<organism evidence="17 18">
    <name type="scientific">Corynebacterium riegelii</name>
    <dbReference type="NCBI Taxonomy" id="156976"/>
    <lineage>
        <taxon>Bacteria</taxon>
        <taxon>Bacillati</taxon>
        <taxon>Actinomycetota</taxon>
        <taxon>Actinomycetes</taxon>
        <taxon>Mycobacteriales</taxon>
        <taxon>Corynebacteriaceae</taxon>
        <taxon>Corynebacterium</taxon>
    </lineage>
</organism>
<evidence type="ECO:0000256" key="3">
    <source>
        <dbReference type="ARBA" id="ARBA00005176"/>
    </source>
</evidence>
<dbReference type="GO" id="GO:0030170">
    <property type="term" value="F:pyridoxal phosphate binding"/>
    <property type="evidence" value="ECO:0007669"/>
    <property type="project" value="InterPro"/>
</dbReference>
<name>A0A0K1REF5_9CORY</name>
<evidence type="ECO:0000256" key="9">
    <source>
        <dbReference type="ARBA" id="ARBA00022898"/>
    </source>
</evidence>
<evidence type="ECO:0000256" key="1">
    <source>
        <dbReference type="ARBA" id="ARBA00001750"/>
    </source>
</evidence>
<evidence type="ECO:0000256" key="2">
    <source>
        <dbReference type="ARBA" id="ARBA00001933"/>
    </source>
</evidence>
<dbReference type="InterPro" id="IPR049704">
    <property type="entry name" value="Aminotrans_3_PPA_site"/>
</dbReference>
<dbReference type="Gene3D" id="3.90.1150.10">
    <property type="entry name" value="Aspartate Aminotransferase, domain 1"/>
    <property type="match status" value="1"/>
</dbReference>
<dbReference type="InterPro" id="IPR050103">
    <property type="entry name" value="Class-III_PLP-dep_AT"/>
</dbReference>
<dbReference type="GO" id="GO:0042802">
    <property type="term" value="F:identical protein binding"/>
    <property type="evidence" value="ECO:0007669"/>
    <property type="project" value="TreeGrafter"/>
</dbReference>
<accession>A0A0K1REF5</accession>
<dbReference type="PATRIC" id="fig|156976.3.peg.250"/>
<evidence type="ECO:0000256" key="14">
    <source>
        <dbReference type="ARBA" id="ARBA00048021"/>
    </source>
</evidence>
<evidence type="ECO:0000256" key="7">
    <source>
        <dbReference type="ARBA" id="ARBA00022576"/>
    </source>
</evidence>
<dbReference type="Gene3D" id="3.40.640.10">
    <property type="entry name" value="Type I PLP-dependent aspartate aminotransferase-like (Major domain)"/>
    <property type="match status" value="1"/>
</dbReference>
<gene>
    <name evidence="17" type="ORF">AK829_01300</name>
</gene>
<dbReference type="SUPFAM" id="SSF53383">
    <property type="entry name" value="PLP-dependent transferases"/>
    <property type="match status" value="1"/>
</dbReference>
<dbReference type="Pfam" id="PF00202">
    <property type="entry name" value="Aminotran_3"/>
    <property type="match status" value="1"/>
</dbReference>
<evidence type="ECO:0000256" key="8">
    <source>
        <dbReference type="ARBA" id="ARBA00022679"/>
    </source>
</evidence>
<sequence>MRNLDSDLTFRIEQRRNLVTELPGPKSRELSERRAEACMAALQPNLQGWIADADGGILKDVDGNSIIDFAAGMGVAGVGASNEAVAERASKQLRRYTHTCFLGSPYEPYVAVCERLNQLTPGDFEKRTALFSTGAEAIENAVKVARYYTGRNRVIVFDNAFHGRTHLTVTMTSKYVPYKKGFGILAPDVYRFAGSYPLRDGQSGPDAAKRVIDAIYRSLGADDIAAVVIEPIQGEGGFIEPAEGFLQALRDWCDKEGIVLVFDEIQSGMCRTGRWYACEHQGVMPDLITTAKAMGGGLPISALTGRATIMDAPPAGSIGGTYAGNPVACEAALASMDELERLQLADRAVEMGEVIEEILGPLCDLPHVAELRGRGAMRALEFVDKEGNPDGAVTKAIATACKADGVFVLTCGQDGSVIRLLPPLVIGEELFRDGLRVLAHHIRSHAPAAS</sequence>
<evidence type="ECO:0000256" key="10">
    <source>
        <dbReference type="ARBA" id="ARBA00029760"/>
    </source>
</evidence>
<dbReference type="CDD" id="cd00610">
    <property type="entry name" value="OAT_like"/>
    <property type="match status" value="1"/>
</dbReference>
<keyword evidence="7 17" id="KW-0032">Aminotransferase</keyword>
<dbReference type="EC" id="2.6.1.19" evidence="6"/>
<dbReference type="EMBL" id="CP012342">
    <property type="protein sequence ID" value="AKV59768.1"/>
    <property type="molecule type" value="Genomic_DNA"/>
</dbReference>
<dbReference type="PANTHER" id="PTHR11986">
    <property type="entry name" value="AMINOTRANSFERASE CLASS III"/>
    <property type="match status" value="1"/>
</dbReference>
<comment type="similarity">
    <text evidence="4 16">Belongs to the class-III pyridoxal-phosphate-dependent aminotransferase family.</text>
</comment>
<comment type="catalytic activity">
    <reaction evidence="14">
        <text>4-aminobutanoate + 2-oxoglutarate = succinate semialdehyde + L-glutamate</text>
        <dbReference type="Rhea" id="RHEA:23352"/>
        <dbReference type="ChEBI" id="CHEBI:16810"/>
        <dbReference type="ChEBI" id="CHEBI:29985"/>
        <dbReference type="ChEBI" id="CHEBI:57706"/>
        <dbReference type="ChEBI" id="CHEBI:59888"/>
        <dbReference type="EC" id="2.6.1.19"/>
    </reaction>
</comment>
<evidence type="ECO:0000256" key="15">
    <source>
        <dbReference type="ARBA" id="ARBA00050054"/>
    </source>
</evidence>
<evidence type="ECO:0000256" key="5">
    <source>
        <dbReference type="ARBA" id="ARBA00012876"/>
    </source>
</evidence>
<reference evidence="17 18" key="1">
    <citation type="submission" date="2015-08" db="EMBL/GenBank/DDBJ databases">
        <authorList>
            <person name="Babu N.S."/>
            <person name="Beckwith C.J."/>
            <person name="Beseler K.G."/>
            <person name="Brison A."/>
            <person name="Carone J.V."/>
            <person name="Caskin T.P."/>
            <person name="Diamond M."/>
            <person name="Durham M.E."/>
            <person name="Foxe J.M."/>
            <person name="Go M."/>
            <person name="Henderson B.A."/>
            <person name="Jones I.B."/>
            <person name="McGettigan J.A."/>
            <person name="Micheletti S.J."/>
            <person name="Nasrallah M.E."/>
            <person name="Ortiz D."/>
            <person name="Piller C.R."/>
            <person name="Privatt S.R."/>
            <person name="Schneider S.L."/>
            <person name="Sharp S."/>
            <person name="Smith T.C."/>
            <person name="Stanton J.D."/>
            <person name="Ullery H.E."/>
            <person name="Wilson R.J."/>
            <person name="Serrano M.G."/>
            <person name="Buck G."/>
            <person name="Lee V."/>
            <person name="Wang Y."/>
            <person name="Carvalho R."/>
            <person name="Voegtly L."/>
            <person name="Shi R."/>
            <person name="Duckworth R."/>
            <person name="Johnson A."/>
            <person name="Loviza R."/>
            <person name="Walstead R."/>
            <person name="Shah Z."/>
            <person name="Kiflezghi M."/>
            <person name="Wade K."/>
            <person name="Ball S.L."/>
            <person name="Bradley K.W."/>
            <person name="Asai D.J."/>
            <person name="Bowman C.A."/>
            <person name="Russell D.A."/>
            <person name="Pope W.H."/>
            <person name="Jacobs-Sera D."/>
            <person name="Hendrix R.W."/>
            <person name="Hatfull G.F."/>
        </authorList>
    </citation>
    <scope>NUCLEOTIDE SEQUENCE [LARGE SCALE GENOMIC DNA]</scope>
    <source>
        <strain evidence="17 18">PUDD_83A45</strain>
    </source>
</reference>
<dbReference type="GO" id="GO:0047298">
    <property type="term" value="F:(S)-3-amino-2-methylpropionate transaminase activity"/>
    <property type="evidence" value="ECO:0007669"/>
    <property type="project" value="UniProtKB-EC"/>
</dbReference>
<protein>
    <recommendedName>
        <fullName evidence="12">(S)-3-amino-2-methylpropionate transaminase</fullName>
        <ecNumber evidence="6">2.6.1.19</ecNumber>
        <ecNumber evidence="5">2.6.1.22</ecNumber>
    </recommendedName>
    <alternativeName>
        <fullName evidence="13">GABA aminotransferase</fullName>
    </alternativeName>
    <alternativeName>
        <fullName evidence="11">Gamma-amino-N-butyrate transaminase</fullName>
    </alternativeName>
    <alternativeName>
        <fullName evidence="15">Glutamate:succinic semialdehyde transaminase</fullName>
    </alternativeName>
    <alternativeName>
        <fullName evidence="10">L-AIBAT</fullName>
    </alternativeName>
</protein>
<evidence type="ECO:0000256" key="16">
    <source>
        <dbReference type="RuleBase" id="RU003560"/>
    </source>
</evidence>
<dbReference type="InterPro" id="IPR015422">
    <property type="entry name" value="PyrdxlP-dep_Trfase_small"/>
</dbReference>
<evidence type="ECO:0000256" key="13">
    <source>
        <dbReference type="ARBA" id="ARBA00031787"/>
    </source>
</evidence>
<comment type="pathway">
    <text evidence="3">Amino-acid degradation; 4-aminobutanoate degradation.</text>
</comment>
<keyword evidence="8 17" id="KW-0808">Transferase</keyword>
<dbReference type="InterPro" id="IPR015424">
    <property type="entry name" value="PyrdxlP-dep_Trfase"/>
</dbReference>
<dbReference type="InterPro" id="IPR015421">
    <property type="entry name" value="PyrdxlP-dep_Trfase_major"/>
</dbReference>
<keyword evidence="18" id="KW-1185">Reference proteome</keyword>
<dbReference type="STRING" id="156976.AK829_01300"/>
<dbReference type="EC" id="2.6.1.22" evidence="5"/>
<evidence type="ECO:0000256" key="11">
    <source>
        <dbReference type="ARBA" id="ARBA00030204"/>
    </source>
</evidence>
<dbReference type="FunFam" id="3.40.640.10:FF:000013">
    <property type="entry name" value="4-aminobutyrate aminotransferase"/>
    <property type="match status" value="1"/>
</dbReference>
<dbReference type="PIRSF" id="PIRSF000521">
    <property type="entry name" value="Transaminase_4ab_Lys_Orn"/>
    <property type="match status" value="1"/>
</dbReference>
<dbReference type="KEGG" id="crie:AK829_01300"/>
<comment type="cofactor">
    <cofactor evidence="2">
        <name>pyridoxal 5'-phosphate</name>
        <dbReference type="ChEBI" id="CHEBI:597326"/>
    </cofactor>
</comment>
<evidence type="ECO:0000313" key="18">
    <source>
        <dbReference type="Proteomes" id="UP000060016"/>
    </source>
</evidence>
<dbReference type="GO" id="GO:0034386">
    <property type="term" value="F:4-aminobutyrate:2-oxoglutarate transaminase activity"/>
    <property type="evidence" value="ECO:0007669"/>
    <property type="project" value="UniProtKB-EC"/>
</dbReference>
<dbReference type="PROSITE" id="PS00600">
    <property type="entry name" value="AA_TRANSFER_CLASS_3"/>
    <property type="match status" value="1"/>
</dbReference>
<dbReference type="InterPro" id="IPR005814">
    <property type="entry name" value="Aminotrans_3"/>
</dbReference>
<dbReference type="RefSeq" id="WP_052206313.1">
    <property type="nucleotide sequence ID" value="NZ_CP012342.1"/>
</dbReference>
<dbReference type="AlphaFoldDB" id="A0A0K1REF5"/>
<evidence type="ECO:0000256" key="6">
    <source>
        <dbReference type="ARBA" id="ARBA00012912"/>
    </source>
</evidence>
<dbReference type="Proteomes" id="UP000060016">
    <property type="component" value="Chromosome"/>
</dbReference>
<comment type="catalytic activity">
    <reaction evidence="1">
        <text>(S)-3-amino-2-methylpropanoate + 2-oxoglutarate = 2-methyl-3-oxopropanoate + L-glutamate</text>
        <dbReference type="Rhea" id="RHEA:13993"/>
        <dbReference type="ChEBI" id="CHEBI:16810"/>
        <dbReference type="ChEBI" id="CHEBI:29985"/>
        <dbReference type="ChEBI" id="CHEBI:57700"/>
        <dbReference type="ChEBI" id="CHEBI:58655"/>
        <dbReference type="EC" id="2.6.1.22"/>
    </reaction>
</comment>
<keyword evidence="9 16" id="KW-0663">Pyridoxal phosphate</keyword>
<proteinExistence type="inferred from homology"/>
<evidence type="ECO:0000256" key="12">
    <source>
        <dbReference type="ARBA" id="ARBA00030857"/>
    </source>
</evidence>
<evidence type="ECO:0000313" key="17">
    <source>
        <dbReference type="EMBL" id="AKV59768.1"/>
    </source>
</evidence>
<evidence type="ECO:0000256" key="4">
    <source>
        <dbReference type="ARBA" id="ARBA00008954"/>
    </source>
</evidence>